<evidence type="ECO:0000313" key="1">
    <source>
        <dbReference type="EMBL" id="MBB4035380.1"/>
    </source>
</evidence>
<accession>A0A840CHF3</accession>
<dbReference type="EMBL" id="JACIEP010000004">
    <property type="protein sequence ID" value="MBB4035380.1"/>
    <property type="molecule type" value="Genomic_DNA"/>
</dbReference>
<sequence length="34" mass="3880">MKVVIIESEAYKKLVQKIDRIYSCVKKQAKGGKP</sequence>
<evidence type="ECO:0000313" key="2">
    <source>
        <dbReference type="Proteomes" id="UP000555103"/>
    </source>
</evidence>
<name>A0A840CHF3_9BACT</name>
<protein>
    <submittedName>
        <fullName evidence="1">Uncharacterized protein</fullName>
    </submittedName>
</protein>
<reference evidence="1 2" key="1">
    <citation type="submission" date="2020-08" db="EMBL/GenBank/DDBJ databases">
        <title>Genomic Encyclopedia of Type Strains, Phase IV (KMG-IV): sequencing the most valuable type-strain genomes for metagenomic binning, comparative biology and taxonomic classification.</title>
        <authorList>
            <person name="Goeker M."/>
        </authorList>
    </citation>
    <scope>NUCLEOTIDE SEQUENCE [LARGE SCALE GENOMIC DNA]</scope>
    <source>
        <strain evidence="1 2">DSM 104969</strain>
    </source>
</reference>
<organism evidence="1 2">
    <name type="scientific">Dysgonomonas hofstadii</name>
    <dbReference type="NCBI Taxonomy" id="637886"/>
    <lineage>
        <taxon>Bacteria</taxon>
        <taxon>Pseudomonadati</taxon>
        <taxon>Bacteroidota</taxon>
        <taxon>Bacteroidia</taxon>
        <taxon>Bacteroidales</taxon>
        <taxon>Dysgonomonadaceae</taxon>
        <taxon>Dysgonomonas</taxon>
    </lineage>
</organism>
<dbReference type="Proteomes" id="UP000555103">
    <property type="component" value="Unassembled WGS sequence"/>
</dbReference>
<keyword evidence="2" id="KW-1185">Reference proteome</keyword>
<dbReference type="AlphaFoldDB" id="A0A840CHF3"/>
<gene>
    <name evidence="1" type="ORF">GGR21_001273</name>
</gene>
<proteinExistence type="predicted"/>
<comment type="caution">
    <text evidence="1">The sequence shown here is derived from an EMBL/GenBank/DDBJ whole genome shotgun (WGS) entry which is preliminary data.</text>
</comment>